<accession>A0AAV3YJ82</accession>
<dbReference type="AlphaFoldDB" id="A0AAV3YJ82"/>
<reference evidence="2 3" key="1">
    <citation type="journal article" date="2021" name="Elife">
        <title>Chloroplast acquisition without the gene transfer in kleptoplastic sea slugs, Plakobranchus ocellatus.</title>
        <authorList>
            <person name="Maeda T."/>
            <person name="Takahashi S."/>
            <person name="Yoshida T."/>
            <person name="Shimamura S."/>
            <person name="Takaki Y."/>
            <person name="Nagai Y."/>
            <person name="Toyoda A."/>
            <person name="Suzuki Y."/>
            <person name="Arimoto A."/>
            <person name="Ishii H."/>
            <person name="Satoh N."/>
            <person name="Nishiyama T."/>
            <person name="Hasebe M."/>
            <person name="Maruyama T."/>
            <person name="Minagawa J."/>
            <person name="Obokata J."/>
            <person name="Shigenobu S."/>
        </authorList>
    </citation>
    <scope>NUCLEOTIDE SEQUENCE [LARGE SCALE GENOMIC DNA]</scope>
</reference>
<feature type="compositionally biased region" description="Polar residues" evidence="1">
    <location>
        <begin position="86"/>
        <end position="105"/>
    </location>
</feature>
<organism evidence="2 3">
    <name type="scientific">Plakobranchus ocellatus</name>
    <dbReference type="NCBI Taxonomy" id="259542"/>
    <lineage>
        <taxon>Eukaryota</taxon>
        <taxon>Metazoa</taxon>
        <taxon>Spiralia</taxon>
        <taxon>Lophotrochozoa</taxon>
        <taxon>Mollusca</taxon>
        <taxon>Gastropoda</taxon>
        <taxon>Heterobranchia</taxon>
        <taxon>Euthyneura</taxon>
        <taxon>Panpulmonata</taxon>
        <taxon>Sacoglossa</taxon>
        <taxon>Placobranchoidea</taxon>
        <taxon>Plakobranchidae</taxon>
        <taxon>Plakobranchus</taxon>
    </lineage>
</organism>
<keyword evidence="3" id="KW-1185">Reference proteome</keyword>
<feature type="compositionally biased region" description="Low complexity" evidence="1">
    <location>
        <begin position="55"/>
        <end position="71"/>
    </location>
</feature>
<evidence type="ECO:0000256" key="1">
    <source>
        <dbReference type="SAM" id="MobiDB-lite"/>
    </source>
</evidence>
<dbReference type="EMBL" id="BLXT01000981">
    <property type="protein sequence ID" value="GFN82422.1"/>
    <property type="molecule type" value="Genomic_DNA"/>
</dbReference>
<proteinExistence type="predicted"/>
<protein>
    <submittedName>
        <fullName evidence="2">Polycystic kidney disease protein 1-like 1</fullName>
    </submittedName>
</protein>
<sequence length="288" mass="31241">MWFSARMVILGLPQHGAPLYREDLIFSFQFPGEPPHLTQVPVVTRQLHRNHPNHSQSSAPSPPSKSLSTLSSPRAAFISSIAQSVPESSAQLVRTESLSQGSTGSLAGDEHTRGRGGSRTRENRRETGQKEEEEKVRGISGRGSEVIPPQGKIPTGGYSTSRSAGGTGGIAAGRKRIWSRPRFGPSAHPTHDAGVEGARKVGIDDDGGTRLGRQSVQTNLSVQISVANEVGKIATSLILTYDGFWVELKDGGARQQKENNLKSRKLRRTTLLHPVFVKVQENSEFVLR</sequence>
<feature type="region of interest" description="Disordered" evidence="1">
    <location>
        <begin position="86"/>
        <end position="169"/>
    </location>
</feature>
<name>A0AAV3YJ82_9GAST</name>
<comment type="caution">
    <text evidence="2">The sequence shown here is derived from an EMBL/GenBank/DDBJ whole genome shotgun (WGS) entry which is preliminary data.</text>
</comment>
<feature type="non-terminal residue" evidence="2">
    <location>
        <position position="288"/>
    </location>
</feature>
<gene>
    <name evidence="2" type="ORF">PoB_000892800</name>
</gene>
<feature type="compositionally biased region" description="Basic and acidic residues" evidence="1">
    <location>
        <begin position="108"/>
        <end position="137"/>
    </location>
</feature>
<dbReference type="Proteomes" id="UP000735302">
    <property type="component" value="Unassembled WGS sequence"/>
</dbReference>
<feature type="region of interest" description="Disordered" evidence="1">
    <location>
        <begin position="185"/>
        <end position="212"/>
    </location>
</feature>
<evidence type="ECO:0000313" key="2">
    <source>
        <dbReference type="EMBL" id="GFN82422.1"/>
    </source>
</evidence>
<feature type="compositionally biased region" description="Basic and acidic residues" evidence="1">
    <location>
        <begin position="189"/>
        <end position="203"/>
    </location>
</feature>
<evidence type="ECO:0000313" key="3">
    <source>
        <dbReference type="Proteomes" id="UP000735302"/>
    </source>
</evidence>
<feature type="region of interest" description="Disordered" evidence="1">
    <location>
        <begin position="49"/>
        <end position="71"/>
    </location>
</feature>